<dbReference type="EMBL" id="JBBJCI010000439">
    <property type="protein sequence ID" value="KAK7230290.1"/>
    <property type="molecule type" value="Genomic_DNA"/>
</dbReference>
<dbReference type="Pfam" id="PF03638">
    <property type="entry name" value="TCR"/>
    <property type="match status" value="2"/>
</dbReference>
<gene>
    <name evidence="6" type="primary">LIN54</name>
    <name evidence="6" type="ORF">SO694_00186035</name>
</gene>
<feature type="compositionally biased region" description="Low complexity" evidence="4">
    <location>
        <begin position="166"/>
        <end position="189"/>
    </location>
</feature>
<dbReference type="PANTHER" id="PTHR12446:SF34">
    <property type="entry name" value="PROTEIN LIN-54 HOMOLOG"/>
    <property type="match status" value="1"/>
</dbReference>
<feature type="region of interest" description="Disordered" evidence="4">
    <location>
        <begin position="64"/>
        <end position="204"/>
    </location>
</feature>
<dbReference type="SMART" id="SM01114">
    <property type="entry name" value="CXC"/>
    <property type="match status" value="2"/>
</dbReference>
<accession>A0ABR1FGD3</accession>
<comment type="caution">
    <text evidence="6">The sequence shown here is derived from an EMBL/GenBank/DDBJ whole genome shotgun (WGS) entry which is preliminary data.</text>
</comment>
<evidence type="ECO:0000313" key="7">
    <source>
        <dbReference type="Proteomes" id="UP001363151"/>
    </source>
</evidence>
<protein>
    <submittedName>
        <fullName evidence="6">DNA binding protein</fullName>
    </submittedName>
</protein>
<evidence type="ECO:0000259" key="5">
    <source>
        <dbReference type="PROSITE" id="PS51634"/>
    </source>
</evidence>
<feature type="compositionally biased region" description="Low complexity" evidence="4">
    <location>
        <begin position="336"/>
        <end position="376"/>
    </location>
</feature>
<evidence type="ECO:0000256" key="3">
    <source>
        <dbReference type="ARBA" id="ARBA00023242"/>
    </source>
</evidence>
<comment type="similarity">
    <text evidence="2">Belongs to the lin-54 family.</text>
</comment>
<dbReference type="PANTHER" id="PTHR12446">
    <property type="entry name" value="TESMIN/TSO1-RELATED"/>
    <property type="match status" value="1"/>
</dbReference>
<feature type="region of interest" description="Disordered" evidence="4">
    <location>
        <begin position="332"/>
        <end position="392"/>
    </location>
</feature>
<dbReference type="PROSITE" id="PS51634">
    <property type="entry name" value="CRC"/>
    <property type="match status" value="1"/>
</dbReference>
<name>A0ABR1FGD3_AURAN</name>
<dbReference type="InterPro" id="IPR033467">
    <property type="entry name" value="Tesmin/TSO1-like_CXC"/>
</dbReference>
<evidence type="ECO:0000256" key="4">
    <source>
        <dbReference type="SAM" id="MobiDB-lite"/>
    </source>
</evidence>
<reference evidence="6 7" key="1">
    <citation type="submission" date="2024-03" db="EMBL/GenBank/DDBJ databases">
        <title>Aureococcus anophagefferens CCMP1851 and Kratosvirus quantuckense: Draft genome of a second virus-susceptible host strain in the model system.</title>
        <authorList>
            <person name="Chase E."/>
            <person name="Truchon A.R."/>
            <person name="Schepens W."/>
            <person name="Wilhelm S.W."/>
        </authorList>
    </citation>
    <scope>NUCLEOTIDE SEQUENCE [LARGE SCALE GENOMIC DNA]</scope>
    <source>
        <strain evidence="6 7">CCMP1851</strain>
    </source>
</reference>
<evidence type="ECO:0000256" key="1">
    <source>
        <dbReference type="ARBA" id="ARBA00004123"/>
    </source>
</evidence>
<dbReference type="Proteomes" id="UP001363151">
    <property type="component" value="Unassembled WGS sequence"/>
</dbReference>
<evidence type="ECO:0000313" key="6">
    <source>
        <dbReference type="EMBL" id="KAK7230290.1"/>
    </source>
</evidence>
<feature type="domain" description="CRC" evidence="5">
    <location>
        <begin position="210"/>
        <end position="319"/>
    </location>
</feature>
<feature type="compositionally biased region" description="Low complexity" evidence="4">
    <location>
        <begin position="99"/>
        <end position="112"/>
    </location>
</feature>
<keyword evidence="7" id="KW-1185">Reference proteome</keyword>
<comment type="subcellular location">
    <subcellularLocation>
        <location evidence="1">Nucleus</location>
    </subcellularLocation>
</comment>
<proteinExistence type="inferred from homology"/>
<dbReference type="InterPro" id="IPR005172">
    <property type="entry name" value="CRC"/>
</dbReference>
<keyword evidence="3" id="KW-0539">Nucleus</keyword>
<organism evidence="6 7">
    <name type="scientific">Aureococcus anophagefferens</name>
    <name type="common">Harmful bloom alga</name>
    <dbReference type="NCBI Taxonomy" id="44056"/>
    <lineage>
        <taxon>Eukaryota</taxon>
        <taxon>Sar</taxon>
        <taxon>Stramenopiles</taxon>
        <taxon>Ochrophyta</taxon>
        <taxon>Pelagophyceae</taxon>
        <taxon>Pelagomonadales</taxon>
        <taxon>Pelagomonadaceae</taxon>
        <taxon>Aureococcus</taxon>
    </lineage>
</organism>
<sequence length="459" mass="47787">MTDPFDREVIAALMEPRSPFFDGAFSPLTGFHEGDASRLGSLSALRRADRIDAEAGAARCCRAMPGAGDADEGGPPRKGASAAPRTPERRPSPRPGDGAAASLRRAPTAASSGRRRRPTSLRGYAESCGSADSSPGEPAPRRWISVKITPSSPPAKRSRTSKTSQGLRGAAAPPARGGAAAAALATPTAEVDDDDGRRPPTAAKASATKRFKPCNCRNSRCLKLYCDCFAAGRFCEESCKCVDCHNDQAHARDRDDAIKATLEKNPKAFRAKVNAKAKTHQNGCHCKKSKCLKKYCECFEAGITCGAKCKCADCENYPGSLQLAARRDKLRSAATRSASRLPSAAGAAAKPKAGGPRPKSPGAMTTRGSSAASSGSCATLPSGDEADGPDDSTASAAFLDLLRSAATEASKDDDAAAFPALKRPRADDDAALESPRDKVVLVTPVDGAPNPQQLFVEAA</sequence>
<dbReference type="InterPro" id="IPR028307">
    <property type="entry name" value="Lin-54_fam"/>
</dbReference>
<evidence type="ECO:0000256" key="2">
    <source>
        <dbReference type="ARBA" id="ARBA00007267"/>
    </source>
</evidence>